<evidence type="ECO:0000259" key="4">
    <source>
        <dbReference type="Pfam" id="PF25166"/>
    </source>
</evidence>
<proteinExistence type="predicted"/>
<feature type="domain" description="Competence protein CoiA nuclease-like" evidence="2">
    <location>
        <begin position="100"/>
        <end position="244"/>
    </location>
</feature>
<dbReference type="InterPro" id="IPR057252">
    <property type="entry name" value="CoiA_C"/>
</dbReference>
<gene>
    <name evidence="5" type="ORF">C6P37_00010</name>
</gene>
<accession>A0A3E0K8X6</accession>
<comment type="caution">
    <text evidence="5">The sequence shown here is derived from an EMBL/GenBank/DDBJ whole genome shotgun (WGS) entry which is preliminary data.</text>
</comment>
<feature type="domain" description="Competence protein CoiA-like N-terminal" evidence="3">
    <location>
        <begin position="51"/>
        <end position="94"/>
    </location>
</feature>
<dbReference type="InterPro" id="IPR057253">
    <property type="entry name" value="CoiA-like_N"/>
</dbReference>
<protein>
    <recommendedName>
        <fullName evidence="7">Competence protein CoiA</fullName>
    </recommendedName>
</protein>
<evidence type="ECO:0000259" key="2">
    <source>
        <dbReference type="Pfam" id="PF06054"/>
    </source>
</evidence>
<reference evidence="5 6" key="1">
    <citation type="submission" date="2018-03" db="EMBL/GenBank/DDBJ databases">
        <authorList>
            <person name="Keele B.F."/>
        </authorList>
    </citation>
    <scope>NUCLEOTIDE SEQUENCE [LARGE SCALE GENOMIC DNA]</scope>
    <source>
        <strain evidence="5">ZCTH4_d</strain>
    </source>
</reference>
<dbReference type="AlphaFoldDB" id="A0A3E0K8X6"/>
<evidence type="ECO:0000313" key="5">
    <source>
        <dbReference type="EMBL" id="REJ31646.1"/>
    </source>
</evidence>
<evidence type="ECO:0000259" key="3">
    <source>
        <dbReference type="Pfam" id="PF25164"/>
    </source>
</evidence>
<organism evidence="5 6">
    <name type="scientific">Caldibacillus debilis</name>
    <dbReference type="NCBI Taxonomy" id="301148"/>
    <lineage>
        <taxon>Bacteria</taxon>
        <taxon>Bacillati</taxon>
        <taxon>Bacillota</taxon>
        <taxon>Bacilli</taxon>
        <taxon>Bacillales</taxon>
        <taxon>Bacillaceae</taxon>
        <taxon>Caldibacillus</taxon>
    </lineage>
</organism>
<dbReference type="InterPro" id="IPR010330">
    <property type="entry name" value="CoiA_nuc"/>
</dbReference>
<dbReference type="Pfam" id="PF25164">
    <property type="entry name" value="CoiA_N"/>
    <property type="match status" value="1"/>
</dbReference>
<evidence type="ECO:0008006" key="7">
    <source>
        <dbReference type="Google" id="ProtNLM"/>
    </source>
</evidence>
<feature type="region of interest" description="Disordered" evidence="1">
    <location>
        <begin position="1"/>
        <end position="26"/>
    </location>
</feature>
<dbReference type="Pfam" id="PF06054">
    <property type="entry name" value="CoiA_nuc"/>
    <property type="match status" value="1"/>
</dbReference>
<name>A0A3E0K8X6_9BACI</name>
<sequence length="430" mass="49810">MEKNRRKGIRPCPAPGRQGRAGAPVFPERSEGGEGLFVAKTRSGELFSLFGRSKDSLGKIKRETSFFCPACGEPVILKTGAKKVPHFSHYRHCPVKPEGETETHLLGKKWLFEWLEKQGYRPQLEYFLPDLQQRADVFFERAGKKYALEFQCSPLSLSLLAERDESYRRSGIIPLWIVLDSRIRKEKGPFFSATDFLSFFIREGPASPFILAFRPDPPLFVKYVHLVPVSKSRFYYQKTTFPLSCGMKEVFRSCPPFDVSELLAAWQREVGRWLIFCHLQRSAKREPALHALYASAIHPTLLPKEVGIPVPRMHAIETHPVLWQALIWLEFFRQRPRGGTFSMEEVKTYLRRSEKTGLVRWRKPVLAEGRDPFSPVKKYLLFLAKCGFARIRGNRYVIEGIPEPLPADRWREEREKFLKEQKALILTLFH</sequence>
<evidence type="ECO:0000256" key="1">
    <source>
        <dbReference type="SAM" id="MobiDB-lite"/>
    </source>
</evidence>
<evidence type="ECO:0000313" key="6">
    <source>
        <dbReference type="Proteomes" id="UP000257014"/>
    </source>
</evidence>
<dbReference type="Proteomes" id="UP000257014">
    <property type="component" value="Unassembled WGS sequence"/>
</dbReference>
<feature type="domain" description="Competence protein CoiA C-terminal" evidence="4">
    <location>
        <begin position="283"/>
        <end position="398"/>
    </location>
</feature>
<dbReference type="EMBL" id="QEWE01000001">
    <property type="protein sequence ID" value="REJ31646.1"/>
    <property type="molecule type" value="Genomic_DNA"/>
</dbReference>
<dbReference type="Pfam" id="PF25166">
    <property type="entry name" value="CoiA_C"/>
    <property type="match status" value="1"/>
</dbReference>